<dbReference type="Gene3D" id="2.60.40.10">
    <property type="entry name" value="Immunoglobulins"/>
    <property type="match status" value="1"/>
</dbReference>
<dbReference type="InterPro" id="IPR051913">
    <property type="entry name" value="GH2_Domain-Containing"/>
</dbReference>
<name>X1HRP8_9ZZZZ</name>
<dbReference type="PANTHER" id="PTHR42732:SF1">
    <property type="entry name" value="BETA-MANNOSIDASE"/>
    <property type="match status" value="1"/>
</dbReference>
<dbReference type="SUPFAM" id="SSF51445">
    <property type="entry name" value="(Trans)glycosidases"/>
    <property type="match status" value="1"/>
</dbReference>
<evidence type="ECO:0000259" key="1">
    <source>
        <dbReference type="Pfam" id="PF00703"/>
    </source>
</evidence>
<dbReference type="InterPro" id="IPR013783">
    <property type="entry name" value="Ig-like_fold"/>
</dbReference>
<dbReference type="Pfam" id="PF00703">
    <property type="entry name" value="Glyco_hydro_2"/>
    <property type="match status" value="1"/>
</dbReference>
<dbReference type="GO" id="GO:0004553">
    <property type="term" value="F:hydrolase activity, hydrolyzing O-glycosyl compounds"/>
    <property type="evidence" value="ECO:0007669"/>
    <property type="project" value="InterPro"/>
</dbReference>
<dbReference type="InterPro" id="IPR006102">
    <property type="entry name" value="Ig-like_GH2"/>
</dbReference>
<dbReference type="PANTHER" id="PTHR42732">
    <property type="entry name" value="BETA-GALACTOSIDASE"/>
    <property type="match status" value="1"/>
</dbReference>
<organism evidence="2">
    <name type="scientific">marine sediment metagenome</name>
    <dbReference type="NCBI Taxonomy" id="412755"/>
    <lineage>
        <taxon>unclassified sequences</taxon>
        <taxon>metagenomes</taxon>
        <taxon>ecological metagenomes</taxon>
    </lineage>
</organism>
<proteinExistence type="predicted"/>
<gene>
    <name evidence="2" type="ORF">S03H2_55114</name>
</gene>
<sequence>NRRHIEDVFLFTEDIMQGEASLNCLVQLRNAFWRGFKGKVRVEISKWLPEEGEAAVVANRIVSILPMNDVTVEIAFTVNNPDLWSTATPNLYLAHVVLVDEHGREIDDMYESFGVRTINMRGAHFYLNNKKMVPRGTHDLSNYFGESLICPSDRAIVMDILLHKKMNATCSRWPSDMRMHFKRIAEYADQLGFMISWTGYFEMWLVHPEMELYAQRDAKAMVRSLRNHPSIIVWEMGGRATDVDSSLSEIPMVRE</sequence>
<feature type="non-terminal residue" evidence="2">
    <location>
        <position position="1"/>
    </location>
</feature>
<dbReference type="InterPro" id="IPR036156">
    <property type="entry name" value="Beta-gal/glucu_dom_sf"/>
</dbReference>
<feature type="domain" description="Glycoside hydrolase family 2 immunoglobulin-like beta-sandwich" evidence="1">
    <location>
        <begin position="4"/>
        <end position="116"/>
    </location>
</feature>
<protein>
    <recommendedName>
        <fullName evidence="1">Glycoside hydrolase family 2 immunoglobulin-like beta-sandwich domain-containing protein</fullName>
    </recommendedName>
</protein>
<feature type="non-terminal residue" evidence="2">
    <location>
        <position position="255"/>
    </location>
</feature>
<dbReference type="EMBL" id="BARU01035184">
    <property type="protein sequence ID" value="GAH72147.1"/>
    <property type="molecule type" value="Genomic_DNA"/>
</dbReference>
<dbReference type="SUPFAM" id="SSF49303">
    <property type="entry name" value="beta-Galactosidase/glucuronidase domain"/>
    <property type="match status" value="1"/>
</dbReference>
<dbReference type="AlphaFoldDB" id="X1HRP8"/>
<comment type="caution">
    <text evidence="2">The sequence shown here is derived from an EMBL/GenBank/DDBJ whole genome shotgun (WGS) entry which is preliminary data.</text>
</comment>
<dbReference type="Gene3D" id="3.20.20.80">
    <property type="entry name" value="Glycosidases"/>
    <property type="match status" value="1"/>
</dbReference>
<evidence type="ECO:0000313" key="2">
    <source>
        <dbReference type="EMBL" id="GAH72147.1"/>
    </source>
</evidence>
<accession>X1HRP8</accession>
<reference evidence="2" key="1">
    <citation type="journal article" date="2014" name="Front. Microbiol.">
        <title>High frequency of phylogenetically diverse reductive dehalogenase-homologous genes in deep subseafloor sedimentary metagenomes.</title>
        <authorList>
            <person name="Kawai M."/>
            <person name="Futagami T."/>
            <person name="Toyoda A."/>
            <person name="Takaki Y."/>
            <person name="Nishi S."/>
            <person name="Hori S."/>
            <person name="Arai W."/>
            <person name="Tsubouchi T."/>
            <person name="Morono Y."/>
            <person name="Uchiyama I."/>
            <person name="Ito T."/>
            <person name="Fujiyama A."/>
            <person name="Inagaki F."/>
            <person name="Takami H."/>
        </authorList>
    </citation>
    <scope>NUCLEOTIDE SEQUENCE</scope>
    <source>
        <strain evidence="2">Expedition CK06-06</strain>
    </source>
</reference>
<dbReference type="GO" id="GO:0005975">
    <property type="term" value="P:carbohydrate metabolic process"/>
    <property type="evidence" value="ECO:0007669"/>
    <property type="project" value="InterPro"/>
</dbReference>
<dbReference type="InterPro" id="IPR017853">
    <property type="entry name" value="GH"/>
</dbReference>